<evidence type="ECO:0000259" key="10">
    <source>
        <dbReference type="PROSITE" id="PS50902"/>
    </source>
</evidence>
<proteinExistence type="inferred from homology"/>
<feature type="domain" description="Flavodoxin-like" evidence="10">
    <location>
        <begin position="8"/>
        <end position="155"/>
    </location>
</feature>
<dbReference type="AlphaFoldDB" id="A0A9P4YVB1"/>
<dbReference type="EMBL" id="JAANYQ010000005">
    <property type="protein sequence ID" value="KAF4123773.1"/>
    <property type="molecule type" value="Genomic_DNA"/>
</dbReference>
<feature type="binding site" evidence="9">
    <location>
        <position position="503"/>
    </location>
    <ligand>
        <name>NADP(+)</name>
        <dbReference type="ChEBI" id="CHEBI:58349"/>
    </ligand>
</feature>
<comment type="catalytic activity">
    <reaction evidence="9">
        <text>2 oxidized [2Fe-2S]-[protein] + NADPH = 2 reduced [2Fe-2S]-[protein] + NADP(+) + H(+)</text>
        <dbReference type="Rhea" id="RHEA:67716"/>
        <dbReference type="Rhea" id="RHEA-COMP:17327"/>
        <dbReference type="Rhea" id="RHEA-COMP:17328"/>
        <dbReference type="ChEBI" id="CHEBI:15378"/>
        <dbReference type="ChEBI" id="CHEBI:33737"/>
        <dbReference type="ChEBI" id="CHEBI:33738"/>
        <dbReference type="ChEBI" id="CHEBI:57783"/>
        <dbReference type="ChEBI" id="CHEBI:58349"/>
    </reaction>
</comment>
<keyword evidence="8 9" id="KW-0560">Oxidoreductase</keyword>
<dbReference type="HAMAP" id="MF_03178">
    <property type="entry name" value="NDOR1"/>
    <property type="match status" value="1"/>
</dbReference>
<dbReference type="Gene3D" id="3.40.50.80">
    <property type="entry name" value="Nucleotide-binding domain of ferredoxin-NADP reductase (FNR) module"/>
    <property type="match status" value="1"/>
</dbReference>
<dbReference type="PROSITE" id="PS51384">
    <property type="entry name" value="FAD_FR"/>
    <property type="match status" value="1"/>
</dbReference>
<dbReference type="InterPro" id="IPR001094">
    <property type="entry name" value="Flavdoxin-like"/>
</dbReference>
<dbReference type="InterPro" id="IPR003097">
    <property type="entry name" value="CysJ-like_FAD-binding"/>
</dbReference>
<feature type="binding site" evidence="9">
    <location>
        <begin position="14"/>
        <end position="19"/>
    </location>
    <ligand>
        <name>FMN</name>
        <dbReference type="ChEBI" id="CHEBI:58210"/>
    </ligand>
</feature>
<evidence type="ECO:0000256" key="3">
    <source>
        <dbReference type="ARBA" id="ARBA00022490"/>
    </source>
</evidence>
<evidence type="ECO:0000313" key="13">
    <source>
        <dbReference type="Proteomes" id="UP000749293"/>
    </source>
</evidence>
<keyword evidence="9" id="KW-0496">Mitochondrion</keyword>
<dbReference type="PANTHER" id="PTHR19384">
    <property type="entry name" value="NITRIC OXIDE SYNTHASE-RELATED"/>
    <property type="match status" value="1"/>
</dbReference>
<comment type="cofactor">
    <cofactor evidence="2 9">
        <name>FAD</name>
        <dbReference type="ChEBI" id="CHEBI:57692"/>
    </cofactor>
</comment>
<comment type="subunit">
    <text evidence="9">Interacts with DRE2; as part of the cytosolic iron-sulfur (Fe-S) protein assembly (CIA) machinery.</text>
</comment>
<dbReference type="PROSITE" id="PS50902">
    <property type="entry name" value="FLAVODOXIN_LIKE"/>
    <property type="match status" value="1"/>
</dbReference>
<dbReference type="InterPro" id="IPR001433">
    <property type="entry name" value="OxRdtase_FAD/NAD-bd"/>
</dbReference>
<dbReference type="GO" id="GO:0005829">
    <property type="term" value="C:cytosol"/>
    <property type="evidence" value="ECO:0007669"/>
    <property type="project" value="TreeGrafter"/>
</dbReference>
<dbReference type="GO" id="GO:0005739">
    <property type="term" value="C:mitochondrion"/>
    <property type="evidence" value="ECO:0007669"/>
    <property type="project" value="UniProtKB-SubCell"/>
</dbReference>
<keyword evidence="3 9" id="KW-0963">Cytoplasm</keyword>
<dbReference type="PANTHER" id="PTHR19384:SF10">
    <property type="entry name" value="NADPH-DEPENDENT DIFLAVIN OXIDOREDUCTASE 1"/>
    <property type="match status" value="1"/>
</dbReference>
<dbReference type="InterPro" id="IPR039261">
    <property type="entry name" value="FNR_nucleotide-bd"/>
</dbReference>
<comment type="similarity">
    <text evidence="9">Belongs to the NADPH-dependent diflavin oxidoreductase NDOR1 family.</text>
</comment>
<comment type="similarity">
    <text evidence="9">In the N-terminal section; belongs to the flavodoxin family.</text>
</comment>
<dbReference type="Gene3D" id="1.20.990.10">
    <property type="entry name" value="NADPH-cytochrome p450 Reductase, Chain A, domain 3"/>
    <property type="match status" value="1"/>
</dbReference>
<comment type="function">
    <text evidence="9">NADPH-dependent reductase which is a central component of the cytosolic iron-sulfur (Fe-S) protein assembly (CIA) machinery. Transfers electrons from NADPH via its FAD and FMN prosthetic groups to the [2Fe-2S] cluster of DRE2, another key component of the CIA machinery. In turn, this reduced cluster provides electrons for assembly of cytosolic iron-sulfur cluster proteins. Positively controls H(2)O(2)-induced cell death.</text>
</comment>
<dbReference type="InterPro" id="IPR001709">
    <property type="entry name" value="Flavoprot_Pyr_Nucl_cyt_Rdtase"/>
</dbReference>
<dbReference type="PRINTS" id="PR00371">
    <property type="entry name" value="FPNCR"/>
</dbReference>
<feature type="binding site" evidence="9">
    <location>
        <begin position="398"/>
        <end position="401"/>
    </location>
    <ligand>
        <name>FAD</name>
        <dbReference type="ChEBI" id="CHEBI:57692"/>
    </ligand>
</feature>
<keyword evidence="5 9" id="KW-0288">FMN</keyword>
<feature type="binding site" evidence="9">
    <location>
        <begin position="568"/>
        <end position="572"/>
    </location>
    <ligand>
        <name>NADP(+)</name>
        <dbReference type="ChEBI" id="CHEBI:58349"/>
    </ligand>
</feature>
<dbReference type="GO" id="GO:0050661">
    <property type="term" value="F:NADP binding"/>
    <property type="evidence" value="ECO:0007669"/>
    <property type="project" value="UniProtKB-UniRule"/>
</dbReference>
<evidence type="ECO:0000259" key="11">
    <source>
        <dbReference type="PROSITE" id="PS51384"/>
    </source>
</evidence>
<dbReference type="Pfam" id="PF00667">
    <property type="entry name" value="FAD_binding_1"/>
    <property type="match status" value="1"/>
</dbReference>
<feature type="binding site" evidence="9">
    <location>
        <position position="368"/>
    </location>
    <ligand>
        <name>FAD</name>
        <dbReference type="ChEBI" id="CHEBI:57692"/>
    </ligand>
</feature>
<gene>
    <name evidence="9" type="primary">TAH18</name>
    <name evidence="12" type="ORF">GMORB2_5489</name>
</gene>
<feature type="binding site" evidence="9">
    <location>
        <begin position="460"/>
        <end position="463"/>
    </location>
    <ligand>
        <name>FAD</name>
        <dbReference type="ChEBI" id="CHEBI:57692"/>
    </ligand>
</feature>
<evidence type="ECO:0000256" key="5">
    <source>
        <dbReference type="ARBA" id="ARBA00022643"/>
    </source>
</evidence>
<sequence length="639" mass="71423">MTRSARSVLIVYGSETGNAQDIAEELGRLCTRLRFANRVDELDAIDLSALLEYGLVIFVISTTGQGDMPHNSLLFWRKLLRKRLPPGCLDQLRYTCFGLGDSTYVNTSRFNWAARKLIRRLEQLGASPFFDSYEADEQFQDGIESLFSSWTKRLTKRLLELNPLPEGLTPIPDDVLLPPRWPLAPALDRLQDGPGAVVHADPEPLLAGPPPSRALPLPGGRDATMVSNRRLTPDTHWQDVRLVSFDIAGSDSNGDVFPCNPGDCLTIYPRNFPEDVDRLINLLGWTAQADRHLDLSILPSLPRGLHPARPCTLRTLLLENIDITAVPRRSFLRSLSYFATDPDQRDRLLELSRDEYVDEYFDYAARARRTILEVLDEFHSVRLPADRLLDVFPLMRGRDFSIASYAGSSTTAAEAAAAATPVSVTTNGFPSPSPSAPQVRVDLIVALVRYRTILRRPRQGLCSRYLASLLPPAALRVTRKSVLTPIHGPANARRPLVAMVTGTGIAPVRSLVQERLSHYRDAPPPPMVLFFGNRSRQTDYFFSEEWEHLSRQGLLSVFTAFSRDQPDKVYVQHLVRREAILVADLIAQDAIFAVCGGSTKMADACKDAVFEPYRQGAPAGEADAREEKLASLTWWQEIW</sequence>
<dbReference type="GO" id="GO:0160246">
    <property type="term" value="F:NADPH-iron-sulfur [2Fe-2S] protein oxidoreductase activity"/>
    <property type="evidence" value="ECO:0007669"/>
    <property type="project" value="InterPro"/>
</dbReference>
<accession>A0A9P4YVB1</accession>
<evidence type="ECO:0000256" key="7">
    <source>
        <dbReference type="ARBA" id="ARBA00022857"/>
    </source>
</evidence>
<keyword evidence="7 9" id="KW-0521">NADP</keyword>
<comment type="caution">
    <text evidence="12">The sequence shown here is derived from an EMBL/GenBank/DDBJ whole genome shotgun (WGS) entry which is preliminary data.</text>
</comment>
<keyword evidence="13" id="KW-1185">Reference proteome</keyword>
<comment type="subcellular location">
    <subcellularLocation>
        <location evidence="9">Cytoplasm</location>
    </subcellularLocation>
    <subcellularLocation>
        <location evidence="9">Mitochondrion</location>
    </subcellularLocation>
    <text evidence="9">Relocalizes to mitochondria after H(2)O(2) exposure.</text>
</comment>
<feature type="binding site" evidence="9">
    <location>
        <position position="634"/>
    </location>
    <ligand>
        <name>FAD</name>
        <dbReference type="ChEBI" id="CHEBI:57692"/>
    </ligand>
</feature>
<evidence type="ECO:0000256" key="2">
    <source>
        <dbReference type="ARBA" id="ARBA00001974"/>
    </source>
</evidence>
<keyword evidence="4 9" id="KW-0285">Flavoprotein</keyword>
<dbReference type="SUPFAM" id="SSF63380">
    <property type="entry name" value="Riboflavin synthase domain-like"/>
    <property type="match status" value="1"/>
</dbReference>
<dbReference type="InterPro" id="IPR008254">
    <property type="entry name" value="Flavodoxin/NO_synth"/>
</dbReference>
<comment type="similarity">
    <text evidence="9">In the C-terminal section; belongs to the flavoprotein pyridine nucleotide cytochrome reductase family.</text>
</comment>
<feature type="binding site" evidence="9">
    <location>
        <position position="137"/>
    </location>
    <ligand>
        <name>FMN</name>
        <dbReference type="ChEBI" id="CHEBI:58210"/>
    </ligand>
</feature>
<dbReference type="SUPFAM" id="SSF52343">
    <property type="entry name" value="Ferredoxin reductase-like, C-terminal NADP-linked domain"/>
    <property type="match status" value="1"/>
</dbReference>
<dbReference type="Gene3D" id="2.40.30.10">
    <property type="entry name" value="Translation factors"/>
    <property type="match status" value="1"/>
</dbReference>
<feature type="binding site" evidence="9">
    <location>
        <begin position="562"/>
        <end position="563"/>
    </location>
    <ligand>
        <name>NADP(+)</name>
        <dbReference type="ChEBI" id="CHEBI:58349"/>
    </ligand>
</feature>
<dbReference type="Gene3D" id="3.40.50.360">
    <property type="match status" value="1"/>
</dbReference>
<evidence type="ECO:0000256" key="6">
    <source>
        <dbReference type="ARBA" id="ARBA00022827"/>
    </source>
</evidence>
<dbReference type="Pfam" id="PF00258">
    <property type="entry name" value="Flavodoxin_1"/>
    <property type="match status" value="1"/>
</dbReference>
<keyword evidence="6 9" id="KW-0274">FAD</keyword>
<dbReference type="GO" id="GO:0016651">
    <property type="term" value="F:oxidoreductase activity, acting on NAD(P)H"/>
    <property type="evidence" value="ECO:0007669"/>
    <property type="project" value="UniProtKB-UniRule"/>
</dbReference>
<name>A0A9P4YVB1_9HYPO</name>
<dbReference type="InterPro" id="IPR017938">
    <property type="entry name" value="Riboflavin_synthase-like_b-brl"/>
</dbReference>
<dbReference type="OrthoDB" id="1856718at2759"/>
<organism evidence="12 13">
    <name type="scientific">Geosmithia morbida</name>
    <dbReference type="NCBI Taxonomy" id="1094350"/>
    <lineage>
        <taxon>Eukaryota</taxon>
        <taxon>Fungi</taxon>
        <taxon>Dikarya</taxon>
        <taxon>Ascomycota</taxon>
        <taxon>Pezizomycotina</taxon>
        <taxon>Sordariomycetes</taxon>
        <taxon>Hypocreomycetidae</taxon>
        <taxon>Hypocreales</taxon>
        <taxon>Bionectriaceae</taxon>
        <taxon>Geosmithia</taxon>
    </lineage>
</organism>
<dbReference type="InterPro" id="IPR028879">
    <property type="entry name" value="NDOR1"/>
</dbReference>
<dbReference type="GO" id="GO:0010181">
    <property type="term" value="F:FMN binding"/>
    <property type="evidence" value="ECO:0007669"/>
    <property type="project" value="UniProtKB-UniRule"/>
</dbReference>
<comment type="cofactor">
    <cofactor evidence="1 9">
        <name>FMN</name>
        <dbReference type="ChEBI" id="CHEBI:58210"/>
    </cofactor>
</comment>
<dbReference type="SUPFAM" id="SSF52218">
    <property type="entry name" value="Flavoproteins"/>
    <property type="match status" value="1"/>
</dbReference>
<evidence type="ECO:0000313" key="12">
    <source>
        <dbReference type="EMBL" id="KAF4123773.1"/>
    </source>
</evidence>
<dbReference type="EC" id="1.18.1.-" evidence="9"/>
<evidence type="ECO:0000256" key="1">
    <source>
        <dbReference type="ARBA" id="ARBA00001917"/>
    </source>
</evidence>
<dbReference type="Proteomes" id="UP000749293">
    <property type="component" value="Unassembled WGS sequence"/>
</dbReference>
<dbReference type="InterPro" id="IPR023173">
    <property type="entry name" value="NADPH_Cyt_P450_Rdtase_alpha"/>
</dbReference>
<dbReference type="PRINTS" id="PR00369">
    <property type="entry name" value="FLAVODOXIN"/>
</dbReference>
<feature type="binding site" evidence="9">
    <location>
        <begin position="61"/>
        <end position="64"/>
    </location>
    <ligand>
        <name>FMN</name>
        <dbReference type="ChEBI" id="CHEBI:58210"/>
    </ligand>
</feature>
<comment type="caution">
    <text evidence="9">Lacks conserved residue(s) required for the propagation of feature annotation.</text>
</comment>
<dbReference type="InterPro" id="IPR029039">
    <property type="entry name" value="Flavoprotein-like_sf"/>
</dbReference>
<evidence type="ECO:0000256" key="9">
    <source>
        <dbReference type="HAMAP-Rule" id="MF_03178"/>
    </source>
</evidence>
<protein>
    <recommendedName>
        <fullName evidence="9">NADPH-dependent diflavin oxidoreductase 1</fullName>
        <ecNumber evidence="9">1.18.1.-</ecNumber>
    </recommendedName>
    <alternativeName>
        <fullName evidence="9">NADPH-dependent FMN and FAD-containing oxidoreductase</fullName>
    </alternativeName>
</protein>
<dbReference type="GO" id="GO:0050660">
    <property type="term" value="F:flavin adenine dinucleotide binding"/>
    <property type="evidence" value="ECO:0007669"/>
    <property type="project" value="UniProtKB-UniRule"/>
</dbReference>
<reference evidence="12" key="1">
    <citation type="submission" date="2020-03" db="EMBL/GenBank/DDBJ databases">
        <title>Site-based positive gene gene selection in Geosmithia morbida across the United States reveals a broad range of putative effectors and factors for local host and environmental adapation.</title>
        <authorList>
            <person name="Onufrak A."/>
            <person name="Murdoch R.W."/>
            <person name="Gazis R."/>
            <person name="Huff M."/>
            <person name="Staton M."/>
            <person name="Klingeman W."/>
            <person name="Hadziabdic D."/>
        </authorList>
    </citation>
    <scope>NUCLEOTIDE SEQUENCE</scope>
    <source>
        <strain evidence="12">1262</strain>
    </source>
</reference>
<feature type="domain" description="FAD-binding FR-type" evidence="11">
    <location>
        <begin position="218"/>
        <end position="496"/>
    </location>
</feature>
<dbReference type="Pfam" id="PF00175">
    <property type="entry name" value="NAD_binding_1"/>
    <property type="match status" value="1"/>
</dbReference>
<evidence type="ECO:0000256" key="8">
    <source>
        <dbReference type="ARBA" id="ARBA00023002"/>
    </source>
</evidence>
<dbReference type="InterPro" id="IPR017927">
    <property type="entry name" value="FAD-bd_FR_type"/>
</dbReference>
<evidence type="ECO:0000256" key="4">
    <source>
        <dbReference type="ARBA" id="ARBA00022630"/>
    </source>
</evidence>
<dbReference type="GO" id="GO:0016226">
    <property type="term" value="P:iron-sulfur cluster assembly"/>
    <property type="evidence" value="ECO:0007669"/>
    <property type="project" value="UniProtKB-UniRule"/>
</dbReference>